<protein>
    <recommendedName>
        <fullName evidence="3">Transmembrane protein</fullName>
    </recommendedName>
</protein>
<evidence type="ECO:0000313" key="2">
    <source>
        <dbReference type="Proteomes" id="UP000823749"/>
    </source>
</evidence>
<dbReference type="EMBL" id="JACTNZ010000002">
    <property type="protein sequence ID" value="KAG5561842.1"/>
    <property type="molecule type" value="Genomic_DNA"/>
</dbReference>
<evidence type="ECO:0000313" key="1">
    <source>
        <dbReference type="EMBL" id="KAG5561842.1"/>
    </source>
</evidence>
<dbReference type="AlphaFoldDB" id="A0AAV6LAM8"/>
<name>A0AAV6LAM8_9ERIC</name>
<evidence type="ECO:0008006" key="3">
    <source>
        <dbReference type="Google" id="ProtNLM"/>
    </source>
</evidence>
<keyword evidence="2" id="KW-1185">Reference proteome</keyword>
<accession>A0AAV6LAM8</accession>
<reference evidence="1" key="1">
    <citation type="submission" date="2020-08" db="EMBL/GenBank/DDBJ databases">
        <title>Plant Genome Project.</title>
        <authorList>
            <person name="Zhang R.-G."/>
        </authorList>
    </citation>
    <scope>NUCLEOTIDE SEQUENCE</scope>
    <source>
        <strain evidence="1">WSP0</strain>
        <tissue evidence="1">Leaf</tissue>
    </source>
</reference>
<sequence>MVVRRWSWGVVGREKSSGGVSVVFHRVVVRWCWAGLSVGAPVMVGRRMWELQWWSIGGGPAYVGGRGRGRWCWIVVREREGGRERERVHCTEGDY</sequence>
<dbReference type="Proteomes" id="UP000823749">
    <property type="component" value="Chromosome 2"/>
</dbReference>
<comment type="caution">
    <text evidence="1">The sequence shown here is derived from an EMBL/GenBank/DDBJ whole genome shotgun (WGS) entry which is preliminary data.</text>
</comment>
<organism evidence="1 2">
    <name type="scientific">Rhododendron griersonianum</name>
    <dbReference type="NCBI Taxonomy" id="479676"/>
    <lineage>
        <taxon>Eukaryota</taxon>
        <taxon>Viridiplantae</taxon>
        <taxon>Streptophyta</taxon>
        <taxon>Embryophyta</taxon>
        <taxon>Tracheophyta</taxon>
        <taxon>Spermatophyta</taxon>
        <taxon>Magnoliopsida</taxon>
        <taxon>eudicotyledons</taxon>
        <taxon>Gunneridae</taxon>
        <taxon>Pentapetalae</taxon>
        <taxon>asterids</taxon>
        <taxon>Ericales</taxon>
        <taxon>Ericaceae</taxon>
        <taxon>Ericoideae</taxon>
        <taxon>Rhodoreae</taxon>
        <taxon>Rhododendron</taxon>
    </lineage>
</organism>
<gene>
    <name evidence="1" type="ORF">RHGRI_004772</name>
</gene>
<proteinExistence type="predicted"/>